<evidence type="ECO:0000313" key="1">
    <source>
        <dbReference type="EMBL" id="KAJ9095743.1"/>
    </source>
</evidence>
<sequence length="314" mass="34148">MLSFNGSHVSVATSPHTFSKSTRIHHYRTPSLSSTSSATVSSTEDELPTDTDGASPAIANSDVELGEEVEDDDDTNIVDVPKTPVTAMMPTTPTDRFTRLNVCARRMKGDRFLPKRLRSSGDLRDAFHGVVAGISPRSAGAFAYHPPPSPSPLPSKHKEMPSTIAPPQQKDESESADDLIPVKAQGTTSNPGPNVDANPSAIRKVMFSHVLRHPNAKSRLEARHQPYVARQPSPCGPGLLWRRREKEDRVDSKTDPFKLKTKLSMESLPPALKGKLGEENKQWLLVGPGIARHLQMGGNVLVRDFAGNAVGWMA</sequence>
<protein>
    <submittedName>
        <fullName evidence="1">Uncharacterized protein</fullName>
    </submittedName>
</protein>
<name>A0ACC2V9E6_9TREE</name>
<evidence type="ECO:0000313" key="2">
    <source>
        <dbReference type="Proteomes" id="UP001241377"/>
    </source>
</evidence>
<keyword evidence="2" id="KW-1185">Reference proteome</keyword>
<accession>A0ACC2V9E6</accession>
<organism evidence="1 2">
    <name type="scientific">Naganishia cerealis</name>
    <dbReference type="NCBI Taxonomy" id="610337"/>
    <lineage>
        <taxon>Eukaryota</taxon>
        <taxon>Fungi</taxon>
        <taxon>Dikarya</taxon>
        <taxon>Basidiomycota</taxon>
        <taxon>Agaricomycotina</taxon>
        <taxon>Tremellomycetes</taxon>
        <taxon>Filobasidiales</taxon>
        <taxon>Filobasidiaceae</taxon>
        <taxon>Naganishia</taxon>
    </lineage>
</organism>
<proteinExistence type="predicted"/>
<dbReference type="EMBL" id="JASBWR010000099">
    <property type="protein sequence ID" value="KAJ9095743.1"/>
    <property type="molecule type" value="Genomic_DNA"/>
</dbReference>
<dbReference type="Proteomes" id="UP001241377">
    <property type="component" value="Unassembled WGS sequence"/>
</dbReference>
<reference evidence="1" key="1">
    <citation type="submission" date="2023-04" db="EMBL/GenBank/DDBJ databases">
        <title>Draft Genome sequencing of Naganishia species isolated from polar environments using Oxford Nanopore Technology.</title>
        <authorList>
            <person name="Leo P."/>
            <person name="Venkateswaran K."/>
        </authorList>
    </citation>
    <scope>NUCLEOTIDE SEQUENCE</scope>
    <source>
        <strain evidence="1">MNA-CCFEE 5261</strain>
    </source>
</reference>
<gene>
    <name evidence="1" type="ORF">QFC19_007456</name>
</gene>
<comment type="caution">
    <text evidence="1">The sequence shown here is derived from an EMBL/GenBank/DDBJ whole genome shotgun (WGS) entry which is preliminary data.</text>
</comment>